<reference evidence="1" key="1">
    <citation type="submission" date="2023-03" db="EMBL/GenBank/DDBJ databases">
        <title>Massive genome expansion in bonnet fungi (Mycena s.s.) driven by repeated elements and novel gene families across ecological guilds.</title>
        <authorList>
            <consortium name="Lawrence Berkeley National Laboratory"/>
            <person name="Harder C.B."/>
            <person name="Miyauchi S."/>
            <person name="Viragh M."/>
            <person name="Kuo A."/>
            <person name="Thoen E."/>
            <person name="Andreopoulos B."/>
            <person name="Lu D."/>
            <person name="Skrede I."/>
            <person name="Drula E."/>
            <person name="Henrissat B."/>
            <person name="Morin E."/>
            <person name="Kohler A."/>
            <person name="Barry K."/>
            <person name="LaButti K."/>
            <person name="Morin E."/>
            <person name="Salamov A."/>
            <person name="Lipzen A."/>
            <person name="Mereny Z."/>
            <person name="Hegedus B."/>
            <person name="Baldrian P."/>
            <person name="Stursova M."/>
            <person name="Weitz H."/>
            <person name="Taylor A."/>
            <person name="Grigoriev I.V."/>
            <person name="Nagy L.G."/>
            <person name="Martin F."/>
            <person name="Kauserud H."/>
        </authorList>
    </citation>
    <scope>NUCLEOTIDE SEQUENCE</scope>
    <source>
        <strain evidence="1">CBHHK067</strain>
    </source>
</reference>
<accession>A0AAD7DRY2</accession>
<sequence length="146" mass="14936">MNRTSEDPRRFDALCGLAIKPKPTLSTPQISATMQFTALFATLILAVCQVRAAAAVPSPSDLSLVPSSGDALSPTGLVALNTAPIDITKESKAAKSAEMSAALAPECHHGGCCLIIASSAVSRAGPTPSSAISYFSNRCGLTPFGM</sequence>
<evidence type="ECO:0000313" key="1">
    <source>
        <dbReference type="EMBL" id="KAJ7697645.1"/>
    </source>
</evidence>
<name>A0AAD7DRY2_MYCRO</name>
<keyword evidence="2" id="KW-1185">Reference proteome</keyword>
<comment type="caution">
    <text evidence="1">The sequence shown here is derived from an EMBL/GenBank/DDBJ whole genome shotgun (WGS) entry which is preliminary data.</text>
</comment>
<evidence type="ECO:0000313" key="2">
    <source>
        <dbReference type="Proteomes" id="UP001221757"/>
    </source>
</evidence>
<dbReference type="Proteomes" id="UP001221757">
    <property type="component" value="Unassembled WGS sequence"/>
</dbReference>
<gene>
    <name evidence="1" type="ORF">B0H17DRAFT_1197306</name>
</gene>
<dbReference type="EMBL" id="JARKIE010000029">
    <property type="protein sequence ID" value="KAJ7697645.1"/>
    <property type="molecule type" value="Genomic_DNA"/>
</dbReference>
<dbReference type="AlphaFoldDB" id="A0AAD7DRY2"/>
<protein>
    <submittedName>
        <fullName evidence="1">Uncharacterized protein</fullName>
    </submittedName>
</protein>
<proteinExistence type="predicted"/>
<organism evidence="1 2">
    <name type="scientific">Mycena rosella</name>
    <name type="common">Pink bonnet</name>
    <name type="synonym">Agaricus rosellus</name>
    <dbReference type="NCBI Taxonomy" id="1033263"/>
    <lineage>
        <taxon>Eukaryota</taxon>
        <taxon>Fungi</taxon>
        <taxon>Dikarya</taxon>
        <taxon>Basidiomycota</taxon>
        <taxon>Agaricomycotina</taxon>
        <taxon>Agaricomycetes</taxon>
        <taxon>Agaricomycetidae</taxon>
        <taxon>Agaricales</taxon>
        <taxon>Marasmiineae</taxon>
        <taxon>Mycenaceae</taxon>
        <taxon>Mycena</taxon>
    </lineage>
</organism>